<accession>A0A1C0ADF3</accession>
<sequence>MKSLIAGILVGFAAYDISKTSYLTLKAICNAHTKRISFTSIIKAMPFTLLKILVEIIGDILVLVYIYMTWRG</sequence>
<name>A0A1C0ADF3_9FIRM</name>
<evidence type="ECO:0000256" key="1">
    <source>
        <dbReference type="SAM" id="Phobius"/>
    </source>
</evidence>
<organism evidence="2 3">
    <name type="scientific">Orenia metallireducens</name>
    <dbReference type="NCBI Taxonomy" id="1413210"/>
    <lineage>
        <taxon>Bacteria</taxon>
        <taxon>Bacillati</taxon>
        <taxon>Bacillota</taxon>
        <taxon>Clostridia</taxon>
        <taxon>Halanaerobiales</taxon>
        <taxon>Halobacteroidaceae</taxon>
        <taxon>Orenia</taxon>
    </lineage>
</organism>
<feature type="transmembrane region" description="Helical" evidence="1">
    <location>
        <begin position="44"/>
        <end position="68"/>
    </location>
</feature>
<evidence type="ECO:0000313" key="2">
    <source>
        <dbReference type="EMBL" id="OCL28648.1"/>
    </source>
</evidence>
<dbReference type="AlphaFoldDB" id="A0A1C0ADF3"/>
<reference evidence="2 3" key="2">
    <citation type="submission" date="2016-08" db="EMBL/GenBank/DDBJ databases">
        <title>Orenia metallireducens sp. nov. strain Z6, a Novel Metal-reducing Firmicute from the Deep Subsurface.</title>
        <authorList>
            <person name="Maxim B.I."/>
            <person name="Kenneth K."/>
            <person name="Flynn T.M."/>
            <person name="Oloughlin E.J."/>
            <person name="Locke R.A."/>
            <person name="Weber J.R."/>
            <person name="Egan S.M."/>
            <person name="Mackie R.I."/>
            <person name="Cann I.K."/>
        </authorList>
    </citation>
    <scope>NUCLEOTIDE SEQUENCE [LARGE SCALE GENOMIC DNA]</scope>
    <source>
        <strain evidence="2 3">Z6</strain>
    </source>
</reference>
<dbReference type="EMBL" id="LWDV01000003">
    <property type="protein sequence ID" value="OCL28648.1"/>
    <property type="molecule type" value="Genomic_DNA"/>
</dbReference>
<dbReference type="Proteomes" id="UP000093514">
    <property type="component" value="Unassembled WGS sequence"/>
</dbReference>
<gene>
    <name evidence="2" type="ORF">U472_00385</name>
</gene>
<reference evidence="3" key="1">
    <citation type="submission" date="2016-07" db="EMBL/GenBank/DDBJ databases">
        <authorList>
            <person name="Florea S."/>
            <person name="Webb J.S."/>
            <person name="Jaromczyk J."/>
            <person name="Schardl C.L."/>
        </authorList>
    </citation>
    <scope>NUCLEOTIDE SEQUENCE [LARGE SCALE GENOMIC DNA]</scope>
    <source>
        <strain evidence="3">Z6</strain>
    </source>
</reference>
<keyword evidence="3" id="KW-1185">Reference proteome</keyword>
<protein>
    <submittedName>
        <fullName evidence="2">Uncharacterized protein</fullName>
    </submittedName>
</protein>
<evidence type="ECO:0000313" key="3">
    <source>
        <dbReference type="Proteomes" id="UP000093514"/>
    </source>
</evidence>
<keyword evidence="1" id="KW-0472">Membrane</keyword>
<comment type="caution">
    <text evidence="2">The sequence shown here is derived from an EMBL/GenBank/DDBJ whole genome shotgun (WGS) entry which is preliminary data.</text>
</comment>
<keyword evidence="1" id="KW-0812">Transmembrane</keyword>
<proteinExistence type="predicted"/>
<keyword evidence="1" id="KW-1133">Transmembrane helix</keyword>
<dbReference type="RefSeq" id="WP_068714390.1">
    <property type="nucleotide sequence ID" value="NZ_LWDV01000003.1"/>
</dbReference>